<dbReference type="InterPro" id="IPR036390">
    <property type="entry name" value="WH_DNA-bd_sf"/>
</dbReference>
<dbReference type="InterPro" id="IPR054559">
    <property type="entry name" value="PSMD12-CSN4-like_N"/>
</dbReference>
<dbReference type="InterPro" id="IPR040134">
    <property type="entry name" value="PSMD12/CSN4"/>
</dbReference>
<name>A0A8C4T384_ERPCA</name>
<organism evidence="11 12">
    <name type="scientific">Erpetoichthys calabaricus</name>
    <name type="common">Rope fish</name>
    <name type="synonym">Calamoichthys calabaricus</name>
    <dbReference type="NCBI Taxonomy" id="27687"/>
    <lineage>
        <taxon>Eukaryota</taxon>
        <taxon>Metazoa</taxon>
        <taxon>Chordata</taxon>
        <taxon>Craniata</taxon>
        <taxon>Vertebrata</taxon>
        <taxon>Euteleostomi</taxon>
        <taxon>Actinopterygii</taxon>
        <taxon>Polypteriformes</taxon>
        <taxon>Polypteridae</taxon>
        <taxon>Erpetoichthys</taxon>
    </lineage>
</organism>
<gene>
    <name evidence="11" type="primary">PSMD12</name>
    <name evidence="11" type="synonym">psmd12</name>
</gene>
<dbReference type="GO" id="GO:0005737">
    <property type="term" value="C:cytoplasm"/>
    <property type="evidence" value="ECO:0007669"/>
    <property type="project" value="TreeGrafter"/>
</dbReference>
<dbReference type="FunFam" id="1.10.10.10:FF:000159">
    <property type="entry name" value="26S proteasome non-ATPase regulatory subunit 12"/>
    <property type="match status" value="1"/>
</dbReference>
<comment type="similarity">
    <text evidence="2">Belongs to the proteasome subunit p55 family.</text>
</comment>
<proteinExistence type="inferred from homology"/>
<evidence type="ECO:0000256" key="8">
    <source>
        <dbReference type="ARBA" id="ARBA00068189"/>
    </source>
</evidence>
<dbReference type="Pfam" id="PF22241">
    <property type="entry name" value="PSMD12-CSN4_N"/>
    <property type="match status" value="1"/>
</dbReference>
<reference evidence="11" key="2">
    <citation type="submission" date="2025-08" db="UniProtKB">
        <authorList>
            <consortium name="Ensembl"/>
        </authorList>
    </citation>
    <scope>IDENTIFICATION</scope>
</reference>
<dbReference type="Proteomes" id="UP000694620">
    <property type="component" value="Chromosome 14"/>
</dbReference>
<evidence type="ECO:0000256" key="3">
    <source>
        <dbReference type="ARBA" id="ARBA00022499"/>
    </source>
</evidence>
<keyword evidence="4" id="KW-0832">Ubl conjugation</keyword>
<dbReference type="GO" id="GO:0008541">
    <property type="term" value="C:proteasome regulatory particle, lid subcomplex"/>
    <property type="evidence" value="ECO:0007669"/>
    <property type="project" value="TreeGrafter"/>
</dbReference>
<dbReference type="InterPro" id="IPR036388">
    <property type="entry name" value="WH-like_DNA-bd_sf"/>
</dbReference>
<evidence type="ECO:0000256" key="4">
    <source>
        <dbReference type="ARBA" id="ARBA00022843"/>
    </source>
</evidence>
<comment type="subunit">
    <text evidence="7">Component of the 19S proteasome regulatory particle complex. The 26S proteasome consists of a 20S core particle (CP) and two 19S regulatory subunits (RP). The regulatory particle is made of a lid composed of 9 subunits including PSMD12, a base containing 6 ATPases and few additional components. Interacts with ERCC6.</text>
</comment>
<dbReference type="CTD" id="5718"/>
<evidence type="ECO:0000313" key="11">
    <source>
        <dbReference type="Ensembl" id="ENSECRP00000025550.1"/>
    </source>
</evidence>
<dbReference type="SUPFAM" id="SSF46785">
    <property type="entry name" value="Winged helix' DNA-binding domain"/>
    <property type="match status" value="1"/>
</dbReference>
<evidence type="ECO:0000256" key="7">
    <source>
        <dbReference type="ARBA" id="ARBA00065326"/>
    </source>
</evidence>
<keyword evidence="12" id="KW-1185">Reference proteome</keyword>
<reference evidence="11" key="1">
    <citation type="submission" date="2021-06" db="EMBL/GenBank/DDBJ databases">
        <authorList>
            <consortium name="Wellcome Sanger Institute Data Sharing"/>
        </authorList>
    </citation>
    <scope>NUCLEOTIDE SEQUENCE [LARGE SCALE GENOMIC DNA]</scope>
</reference>
<evidence type="ECO:0000313" key="12">
    <source>
        <dbReference type="Proteomes" id="UP000694620"/>
    </source>
</evidence>
<dbReference type="InterPro" id="IPR000717">
    <property type="entry name" value="PCI_dom"/>
</dbReference>
<dbReference type="PROSITE" id="PS50250">
    <property type="entry name" value="PCI"/>
    <property type="match status" value="1"/>
</dbReference>
<reference evidence="11" key="3">
    <citation type="submission" date="2025-09" db="UniProtKB">
        <authorList>
            <consortium name="Ensembl"/>
        </authorList>
    </citation>
    <scope>IDENTIFICATION</scope>
</reference>
<dbReference type="SMART" id="SM00088">
    <property type="entry name" value="PINT"/>
    <property type="match status" value="1"/>
</dbReference>
<sequence>MAEGSERADGRIVKMEVDYSATVDQRLPEYEKMAREGRLQEAIENLLSLEKQTRTASDMISTSRILVAIVQMCYEAKEWDSLNENIMLLSKRRSQLKQAVAKMVQECYKYVEDIPDLSVKLKLIDTLRTVTAGKIYVEIERARLTRILANIKEQSGEVKEAAAILQELQVETYGSMEKKEKTEFILEQMRLCIAVKDYIRTQIISKKINTKFFQEEGTQELKLKYYNLMIQVDQHEGSYLSICKHYRAIYDTPCIQEDSAKWQQALKSVVLYVILSPYDNEQSDLVHRINKDKKLEEIPKYKDLLKQFITMELMRWTTLVEDYGKELREGSPDSPATDVFAYTEEGEKRWKNLKNRVVEHNIRIMAKYYTRITMKRMAALLDLSVDESEEFLSCLVVSKTIYAKVDRLAGIINFQRPKDPNDILNDWSHKLNSLMALVNKTTHLIAKEEMIHNLQ</sequence>
<evidence type="ECO:0000256" key="9">
    <source>
        <dbReference type="ARBA" id="ARBA00075108"/>
    </source>
</evidence>
<evidence type="ECO:0000256" key="5">
    <source>
        <dbReference type="ARBA" id="ARBA00022942"/>
    </source>
</evidence>
<dbReference type="Gene3D" id="1.10.10.10">
    <property type="entry name" value="Winged helix-like DNA-binding domain superfamily/Winged helix DNA-binding domain"/>
    <property type="match status" value="1"/>
</dbReference>
<dbReference type="Pfam" id="PF01399">
    <property type="entry name" value="PCI"/>
    <property type="match status" value="1"/>
</dbReference>
<dbReference type="OrthoDB" id="268763at2759"/>
<comment type="function">
    <text evidence="1">Component of the 26S proteasome, a multiprotein complex involved in the ATP-dependent degradation of ubiquitinated proteins. This complex plays a key role in the maintenance of protein homeostasis by removing misfolded or damaged proteins, which could impair cellular functions, and by removing proteins whose functions are no longer required. Therefore, the proteasome participates in numerous cellular processes, including cell cycle progression, apoptosis, or DNA damage repair.</text>
</comment>
<dbReference type="RefSeq" id="XP_028674735.1">
    <property type="nucleotide sequence ID" value="XM_028818902.2"/>
</dbReference>
<feature type="domain" description="PCI" evidence="10">
    <location>
        <begin position="241"/>
        <end position="419"/>
    </location>
</feature>
<dbReference type="AlphaFoldDB" id="A0A8C4T384"/>
<keyword evidence="5" id="KW-0647">Proteasome</keyword>
<dbReference type="Pfam" id="PF18098">
    <property type="entry name" value="RPN5_C"/>
    <property type="match status" value="1"/>
</dbReference>
<dbReference type="GeneID" id="114664690"/>
<evidence type="ECO:0000256" key="6">
    <source>
        <dbReference type="ARBA" id="ARBA00022990"/>
    </source>
</evidence>
<evidence type="ECO:0000259" key="10">
    <source>
        <dbReference type="PROSITE" id="PS50250"/>
    </source>
</evidence>
<dbReference type="InterPro" id="IPR040896">
    <property type="entry name" value="RPN5_C"/>
</dbReference>
<keyword evidence="6" id="KW-0007">Acetylation</keyword>
<dbReference type="PANTHER" id="PTHR10855">
    <property type="entry name" value="26S PROTEASOME NON-ATPASE REGULATORY SUBUNIT 12/COP9 SIGNALOSOME COMPLEX SUBUNIT 4"/>
    <property type="match status" value="1"/>
</dbReference>
<evidence type="ECO:0000256" key="2">
    <source>
        <dbReference type="ARBA" id="ARBA00006397"/>
    </source>
</evidence>
<dbReference type="PANTHER" id="PTHR10855:SF1">
    <property type="entry name" value="26S PROTEASOME NON-ATPASE REGULATORY SUBUNIT 12"/>
    <property type="match status" value="1"/>
</dbReference>
<protein>
    <recommendedName>
        <fullName evidence="8">26S proteasome non-ATPase regulatory subunit 12</fullName>
    </recommendedName>
    <alternativeName>
        <fullName evidence="9">26S proteasome regulatory subunit RPN5</fullName>
    </alternativeName>
</protein>
<dbReference type="GeneTree" id="ENSGT00940000153510"/>
<evidence type="ECO:0000256" key="1">
    <source>
        <dbReference type="ARBA" id="ARBA00002362"/>
    </source>
</evidence>
<keyword evidence="3" id="KW-1017">Isopeptide bond</keyword>
<accession>A0A8C4T384</accession>
<dbReference type="Ensembl" id="ENSECRT00000026091.1">
    <property type="protein sequence ID" value="ENSECRP00000025550.1"/>
    <property type="gene ID" value="ENSECRG00000017259.1"/>
</dbReference>